<feature type="region of interest" description="Disordered" evidence="1">
    <location>
        <begin position="145"/>
        <end position="164"/>
    </location>
</feature>
<sequence length="291" mass="30463">MRATYTAWKTTVLLAMLQHVTTREAKATGLGAAATAANTLCDEIRYLMALANRLEAKTKGSAAFTETEGKLEKAHRLLAQMKVGKTTAAGHTVLATISEARAHQARSSIAAAEKVIGPAVKALRARAAMALAARNKHMKTITTTEQATHNGADPNPSSSSTSCTALHTPTLAETDNCSIESDANTQVKESNIDLTKIAKLKLAPDAILGVQKISLVARAKGTLSNINGRSSSPGWCAQSNGGKTGADVLGAEAAPQAPRITLTAEQMFDDPTAQTTCKEQNLNAAWATTTK</sequence>
<feature type="chain" id="PRO_5012498164" evidence="2">
    <location>
        <begin position="23"/>
        <end position="291"/>
    </location>
</feature>
<evidence type="ECO:0000256" key="2">
    <source>
        <dbReference type="SAM" id="SignalP"/>
    </source>
</evidence>
<reference evidence="3" key="1">
    <citation type="submission" date="2016-08" db="EMBL/GenBank/DDBJ databases">
        <title>VSG repertoire of Trypanosoma brucei EATRO 1125.</title>
        <authorList>
            <person name="Cross G.A."/>
        </authorList>
    </citation>
    <scope>NUCLEOTIDE SEQUENCE</scope>
    <source>
        <strain evidence="3">EATRO 1125</strain>
    </source>
</reference>
<organism evidence="3">
    <name type="scientific">Trypanosoma brucei</name>
    <dbReference type="NCBI Taxonomy" id="5691"/>
    <lineage>
        <taxon>Eukaryota</taxon>
        <taxon>Discoba</taxon>
        <taxon>Euglenozoa</taxon>
        <taxon>Kinetoplastea</taxon>
        <taxon>Metakinetoplastina</taxon>
        <taxon>Trypanosomatida</taxon>
        <taxon>Trypanosomatidae</taxon>
        <taxon>Trypanosoma</taxon>
    </lineage>
</organism>
<proteinExistence type="predicted"/>
<dbReference type="EMBL" id="KX699770">
    <property type="protein sequence ID" value="APD73726.1"/>
    <property type="molecule type" value="Genomic_DNA"/>
</dbReference>
<keyword evidence="2" id="KW-0732">Signal</keyword>
<dbReference type="AlphaFoldDB" id="A0A1J0R772"/>
<evidence type="ECO:0000256" key="1">
    <source>
        <dbReference type="SAM" id="MobiDB-lite"/>
    </source>
</evidence>
<protein>
    <submittedName>
        <fullName evidence="3">Variant surface glycoprotein 1125.1539</fullName>
    </submittedName>
</protein>
<name>A0A1J0R772_9TRYP</name>
<feature type="signal peptide" evidence="2">
    <location>
        <begin position="1"/>
        <end position="22"/>
    </location>
</feature>
<accession>A0A1J0R772</accession>
<evidence type="ECO:0000313" key="3">
    <source>
        <dbReference type="EMBL" id="APD73726.1"/>
    </source>
</evidence>